<comment type="caution">
    <text evidence="1">The sequence shown here is derived from an EMBL/GenBank/DDBJ whole genome shotgun (WGS) entry which is preliminary data.</text>
</comment>
<dbReference type="EMBL" id="JAULSC010000183">
    <property type="protein sequence ID" value="MDO3398200.1"/>
    <property type="molecule type" value="Genomic_DNA"/>
</dbReference>
<evidence type="ECO:0000313" key="2">
    <source>
        <dbReference type="Proteomes" id="UP001168363"/>
    </source>
</evidence>
<reference evidence="1" key="1">
    <citation type="submission" date="2023-06" db="EMBL/GenBank/DDBJ databases">
        <title>Genome sequence of Nocardioides sp. SOB44.</title>
        <authorList>
            <person name="Zhang G."/>
        </authorList>
    </citation>
    <scope>NUCLEOTIDE SEQUENCE</scope>
    <source>
        <strain evidence="1">SOB44</strain>
    </source>
</reference>
<evidence type="ECO:0000313" key="1">
    <source>
        <dbReference type="EMBL" id="MDO3398200.1"/>
    </source>
</evidence>
<protein>
    <submittedName>
        <fullName evidence="1">Uncharacterized protein</fullName>
    </submittedName>
</protein>
<dbReference type="RefSeq" id="WP_302710422.1">
    <property type="nucleotide sequence ID" value="NZ_JAULSC010000183.1"/>
</dbReference>
<name>A0ABT8TW58_9ACTN</name>
<keyword evidence="2" id="KW-1185">Reference proteome</keyword>
<gene>
    <name evidence="1" type="ORF">QWJ41_20990</name>
</gene>
<organism evidence="1 2">
    <name type="scientific">Nocardioides cremeus</name>
    <dbReference type="NCBI Taxonomy" id="3058044"/>
    <lineage>
        <taxon>Bacteria</taxon>
        <taxon>Bacillati</taxon>
        <taxon>Actinomycetota</taxon>
        <taxon>Actinomycetes</taxon>
        <taxon>Propionibacteriales</taxon>
        <taxon>Nocardioidaceae</taxon>
        <taxon>Nocardioides</taxon>
    </lineage>
</organism>
<sequence>YRFRYTDEACSLVVISIGTFHIHVVMYCVPYTGSCLVPSFVDEQSKFLPTLVSLTYAKKLVGVRHQYPQAVWDLEIEKL</sequence>
<feature type="non-terminal residue" evidence="1">
    <location>
        <position position="1"/>
    </location>
</feature>
<dbReference type="Proteomes" id="UP001168363">
    <property type="component" value="Unassembled WGS sequence"/>
</dbReference>
<accession>A0ABT8TW58</accession>
<proteinExistence type="predicted"/>